<dbReference type="InterPro" id="IPR000961">
    <property type="entry name" value="AGC-kinase_C"/>
</dbReference>
<name>A0A078AZ36_STYLE</name>
<organism evidence="11 12">
    <name type="scientific">Stylonychia lemnae</name>
    <name type="common">Ciliate</name>
    <dbReference type="NCBI Taxonomy" id="5949"/>
    <lineage>
        <taxon>Eukaryota</taxon>
        <taxon>Sar</taxon>
        <taxon>Alveolata</taxon>
        <taxon>Ciliophora</taxon>
        <taxon>Intramacronucleata</taxon>
        <taxon>Spirotrichea</taxon>
        <taxon>Stichotrichia</taxon>
        <taxon>Sporadotrichida</taxon>
        <taxon>Oxytrichidae</taxon>
        <taxon>Stylonychinae</taxon>
        <taxon>Stylonychia</taxon>
    </lineage>
</organism>
<dbReference type="Proteomes" id="UP000039865">
    <property type="component" value="Unassembled WGS sequence"/>
</dbReference>
<dbReference type="PROSITE" id="PS00108">
    <property type="entry name" value="PROTEIN_KINASE_ST"/>
    <property type="match status" value="1"/>
</dbReference>
<dbReference type="OrthoDB" id="283727at2759"/>
<dbReference type="InterPro" id="IPR000719">
    <property type="entry name" value="Prot_kinase_dom"/>
</dbReference>
<protein>
    <submittedName>
        <fullName evidence="11">Protein kinase domain containing protein</fullName>
    </submittedName>
</protein>
<dbReference type="PROSITE" id="PS51285">
    <property type="entry name" value="AGC_KINASE_CTER"/>
    <property type="match status" value="1"/>
</dbReference>
<keyword evidence="4 7" id="KW-0547">Nucleotide-binding</keyword>
<dbReference type="PROSITE" id="PS50011">
    <property type="entry name" value="PROTEIN_KINASE_DOM"/>
    <property type="match status" value="1"/>
</dbReference>
<keyword evidence="2" id="KW-0597">Phosphoprotein</keyword>
<evidence type="ECO:0000256" key="8">
    <source>
        <dbReference type="SAM" id="MobiDB-lite"/>
    </source>
</evidence>
<dbReference type="PANTHER" id="PTHR24351">
    <property type="entry name" value="RIBOSOMAL PROTEIN S6 KINASE"/>
    <property type="match status" value="1"/>
</dbReference>
<dbReference type="Gene3D" id="3.30.200.20">
    <property type="entry name" value="Phosphorylase Kinase, domain 1"/>
    <property type="match status" value="1"/>
</dbReference>
<evidence type="ECO:0000256" key="5">
    <source>
        <dbReference type="ARBA" id="ARBA00022777"/>
    </source>
</evidence>
<evidence type="ECO:0000256" key="2">
    <source>
        <dbReference type="ARBA" id="ARBA00022553"/>
    </source>
</evidence>
<feature type="domain" description="Protein kinase" evidence="9">
    <location>
        <begin position="258"/>
        <end position="529"/>
    </location>
</feature>
<dbReference type="AlphaFoldDB" id="A0A078AZ36"/>
<evidence type="ECO:0000313" key="12">
    <source>
        <dbReference type="Proteomes" id="UP000039865"/>
    </source>
</evidence>
<feature type="compositionally biased region" description="Acidic residues" evidence="8">
    <location>
        <begin position="203"/>
        <end position="218"/>
    </location>
</feature>
<keyword evidence="6 7" id="KW-0067">ATP-binding</keyword>
<dbReference type="SUPFAM" id="SSF56112">
    <property type="entry name" value="Protein kinase-like (PK-like)"/>
    <property type="match status" value="1"/>
</dbReference>
<evidence type="ECO:0000256" key="3">
    <source>
        <dbReference type="ARBA" id="ARBA00022679"/>
    </source>
</evidence>
<reference evidence="11 12" key="1">
    <citation type="submission" date="2014-06" db="EMBL/GenBank/DDBJ databases">
        <authorList>
            <person name="Swart Estienne"/>
        </authorList>
    </citation>
    <scope>NUCLEOTIDE SEQUENCE [LARGE SCALE GENOMIC DNA]</scope>
    <source>
        <strain evidence="11 12">130c</strain>
    </source>
</reference>
<dbReference type="OMA" id="CTIPESH"/>
<accession>A0A078AZ36</accession>
<evidence type="ECO:0000259" key="9">
    <source>
        <dbReference type="PROSITE" id="PS50011"/>
    </source>
</evidence>
<feature type="binding site" evidence="7">
    <location>
        <position position="291"/>
    </location>
    <ligand>
        <name>ATP</name>
        <dbReference type="ChEBI" id="CHEBI:30616"/>
    </ligand>
</feature>
<dbReference type="InterPro" id="IPR011009">
    <property type="entry name" value="Kinase-like_dom_sf"/>
</dbReference>
<dbReference type="EMBL" id="CCKQ01014321">
    <property type="protein sequence ID" value="CDW86078.1"/>
    <property type="molecule type" value="Genomic_DNA"/>
</dbReference>
<feature type="domain" description="AGC-kinase C-terminal" evidence="10">
    <location>
        <begin position="530"/>
        <end position="590"/>
    </location>
</feature>
<evidence type="ECO:0000256" key="7">
    <source>
        <dbReference type="PROSITE-ProRule" id="PRU10141"/>
    </source>
</evidence>
<gene>
    <name evidence="11" type="primary">Contig7119.g7607</name>
    <name evidence="11" type="ORF">STYLEM_15169</name>
</gene>
<keyword evidence="1" id="KW-0723">Serine/threonine-protein kinase</keyword>
<sequence length="590" mass="68850">MIQATGNKIIKDYQNVKQQAKIMTLFGSGKYLVNAMKSISLIDIYRVTVAIRQNKKDQHVQLGTGKILKLAGLSKTTIPGNAEFTIHVNGEYDYRFVSERRDEIIDVLKHRFAEKMNQNLPIFGIDKSNLKDFTTTEKDFKKGLNRFPPNQLRIKTEDLLRENESTQAQQEIIDSTFTLMENFQENVELRNHQYQESKNMDSTNDEEEEEGDEYDEPNPDATTRGVIFQILKDWFQSMRQGGRLIFTKQKDQAKLQDFLIRRMIGKGTFGKVFLVENVYSKNIYAMKCIRKDTIIDNEQYENIKLEKDILFNIEHPFIVGMDYVFQNDYRIYFLMRFIKQILKQFIFYRGGELFRHLVKVKRFAEEQARFFIIQVAIALGHLHSKNILYRDLKPENILFGEDGYLLLADFGLAKMVTKNELANSFCGTAEYLAPEMLIGSGHDYTVDWWALGILLYEMMVGIPPFFHRNKHRMYFLIKESPVNFPDPVKHGINISPNARDLIKKLLDKNKKTRLGAKGGVQEILNHPFFSGLDIEKLLQKELTPPYFPQITDDLKYFDQKLTSKEDFAESVIDEANRKLILQNQHIFKGL</sequence>
<feature type="region of interest" description="Disordered" evidence="8">
    <location>
        <begin position="191"/>
        <end position="221"/>
    </location>
</feature>
<dbReference type="SMART" id="SM00220">
    <property type="entry name" value="S_TKc"/>
    <property type="match status" value="1"/>
</dbReference>
<evidence type="ECO:0000313" key="11">
    <source>
        <dbReference type="EMBL" id="CDW86078.1"/>
    </source>
</evidence>
<dbReference type="InParanoid" id="A0A078AZ36"/>
<dbReference type="InterPro" id="IPR045270">
    <property type="entry name" value="STKc_AGC"/>
</dbReference>
<dbReference type="FunFam" id="1.10.510.10:FF:000008">
    <property type="entry name" value="Non-specific serine/threonine protein kinase"/>
    <property type="match status" value="1"/>
</dbReference>
<dbReference type="InterPro" id="IPR008271">
    <property type="entry name" value="Ser/Thr_kinase_AS"/>
</dbReference>
<keyword evidence="3" id="KW-0808">Transferase</keyword>
<dbReference type="PROSITE" id="PS00107">
    <property type="entry name" value="PROTEIN_KINASE_ATP"/>
    <property type="match status" value="1"/>
</dbReference>
<evidence type="ECO:0000256" key="4">
    <source>
        <dbReference type="ARBA" id="ARBA00022741"/>
    </source>
</evidence>
<evidence type="ECO:0000256" key="6">
    <source>
        <dbReference type="ARBA" id="ARBA00022840"/>
    </source>
</evidence>
<evidence type="ECO:0000256" key="1">
    <source>
        <dbReference type="ARBA" id="ARBA00022527"/>
    </source>
</evidence>
<dbReference type="InterPro" id="IPR017441">
    <property type="entry name" value="Protein_kinase_ATP_BS"/>
</dbReference>
<dbReference type="CDD" id="cd05123">
    <property type="entry name" value="STKc_AGC"/>
    <property type="match status" value="1"/>
</dbReference>
<proteinExistence type="predicted"/>
<dbReference type="Gene3D" id="1.10.510.10">
    <property type="entry name" value="Transferase(Phosphotransferase) domain 1"/>
    <property type="match status" value="1"/>
</dbReference>
<evidence type="ECO:0000259" key="10">
    <source>
        <dbReference type="PROSITE" id="PS51285"/>
    </source>
</evidence>
<dbReference type="Pfam" id="PF00069">
    <property type="entry name" value="Pkinase"/>
    <property type="match status" value="1"/>
</dbReference>
<dbReference type="GO" id="GO:0004674">
    <property type="term" value="F:protein serine/threonine kinase activity"/>
    <property type="evidence" value="ECO:0007669"/>
    <property type="project" value="UniProtKB-KW"/>
</dbReference>
<dbReference type="GO" id="GO:0005524">
    <property type="term" value="F:ATP binding"/>
    <property type="evidence" value="ECO:0007669"/>
    <property type="project" value="UniProtKB-UniRule"/>
</dbReference>
<keyword evidence="12" id="KW-1185">Reference proteome</keyword>
<keyword evidence="5 11" id="KW-0418">Kinase</keyword>